<organism evidence="1 2">
    <name type="scientific">Iningainema tapete BLCC-T55</name>
    <dbReference type="NCBI Taxonomy" id="2748662"/>
    <lineage>
        <taxon>Bacteria</taxon>
        <taxon>Bacillati</taxon>
        <taxon>Cyanobacteriota</taxon>
        <taxon>Cyanophyceae</taxon>
        <taxon>Nostocales</taxon>
        <taxon>Scytonemataceae</taxon>
        <taxon>Iningainema tapete</taxon>
    </lineage>
</organism>
<dbReference type="AlphaFoldDB" id="A0A8J7BXT8"/>
<dbReference type="RefSeq" id="WP_190831197.1">
    <property type="nucleotide sequence ID" value="NZ_CAWPPI010000069.1"/>
</dbReference>
<evidence type="ECO:0000313" key="1">
    <source>
        <dbReference type="EMBL" id="MBD2774332.1"/>
    </source>
</evidence>
<gene>
    <name evidence="1" type="ORF">ICL16_20215</name>
</gene>
<sequence length="83" mass="9696">MSDSKKSIVRTRDAQLSIRLDSQLYEEYKELLRKEDTTMTEDIENYIKNRLGKDSLGTNVVNIFQLAQDVEELKRQMGKLKVS</sequence>
<proteinExistence type="predicted"/>
<dbReference type="EMBL" id="JACXAE010000069">
    <property type="protein sequence ID" value="MBD2774332.1"/>
    <property type="molecule type" value="Genomic_DNA"/>
</dbReference>
<protein>
    <submittedName>
        <fullName evidence="1">Uncharacterized protein</fullName>
    </submittedName>
</protein>
<dbReference type="Proteomes" id="UP000629098">
    <property type="component" value="Unassembled WGS sequence"/>
</dbReference>
<name>A0A8J7BXT8_9CYAN</name>
<reference evidence="1" key="1">
    <citation type="submission" date="2020-09" db="EMBL/GenBank/DDBJ databases">
        <title>Iningainema tapete sp. nov. (Scytonemataceae, Cyanobacteria) from greenhouses in central Florida (USA) produces two types of nodularin with biosynthetic potential for microcystin-LR and anabaenopeptins.</title>
        <authorList>
            <person name="Berthold D.E."/>
            <person name="Lefler F.W."/>
            <person name="Huang I.-S."/>
            <person name="Abdulla H."/>
            <person name="Zimba P.V."/>
            <person name="Laughinghouse H.D. IV."/>
        </authorList>
    </citation>
    <scope>NUCLEOTIDE SEQUENCE</scope>
    <source>
        <strain evidence="1">BLCCT55</strain>
    </source>
</reference>
<evidence type="ECO:0000313" key="2">
    <source>
        <dbReference type="Proteomes" id="UP000629098"/>
    </source>
</evidence>
<keyword evidence="2" id="KW-1185">Reference proteome</keyword>
<comment type="caution">
    <text evidence="1">The sequence shown here is derived from an EMBL/GenBank/DDBJ whole genome shotgun (WGS) entry which is preliminary data.</text>
</comment>
<accession>A0A8J7BXT8</accession>